<dbReference type="Gene3D" id="3.80.10.10">
    <property type="entry name" value="Ribonuclease Inhibitor"/>
    <property type="match status" value="4"/>
</dbReference>
<feature type="binding site" evidence="14">
    <location>
        <position position="520"/>
    </location>
    <ligand>
        <name>ATP</name>
        <dbReference type="ChEBI" id="CHEBI:30616"/>
    </ligand>
</feature>
<dbReference type="PANTHER" id="PTHR48006:SF34">
    <property type="entry name" value="OS08G0203700 PROTEIN"/>
    <property type="match status" value="1"/>
</dbReference>
<dbReference type="EMBL" id="CM026432">
    <property type="protein sequence ID" value="KAG0557799.1"/>
    <property type="molecule type" value="Genomic_DNA"/>
</dbReference>
<keyword evidence="10 14" id="KW-0067">ATP-binding</keyword>
<protein>
    <recommendedName>
        <fullName evidence="17">Protein kinase domain-containing protein</fullName>
    </recommendedName>
</protein>
<dbReference type="PANTHER" id="PTHR48006">
    <property type="entry name" value="LEUCINE-RICH REPEAT-CONTAINING PROTEIN DDB_G0281931-RELATED"/>
    <property type="match status" value="1"/>
</dbReference>
<dbReference type="FunFam" id="1.10.510.10:FF:000590">
    <property type="entry name" value="PR5-like receptor kinase"/>
    <property type="match status" value="1"/>
</dbReference>
<evidence type="ECO:0000256" key="6">
    <source>
        <dbReference type="ARBA" id="ARBA00022729"/>
    </source>
</evidence>
<comment type="subcellular location">
    <subcellularLocation>
        <location evidence="1">Membrane</location>
        <topology evidence="1">Single-pass type I membrane protein</topology>
    </subcellularLocation>
</comment>
<keyword evidence="9" id="KW-0418">Kinase</keyword>
<gene>
    <name evidence="18" type="ORF">KC19_11G158300</name>
</gene>
<dbReference type="CDD" id="cd14066">
    <property type="entry name" value="STKc_IRAK"/>
    <property type="match status" value="1"/>
</dbReference>
<evidence type="ECO:0000256" key="13">
    <source>
        <dbReference type="ARBA" id="ARBA00023180"/>
    </source>
</evidence>
<dbReference type="InterPro" id="IPR051824">
    <property type="entry name" value="LRR_Rcpt-Like_S/T_Kinase"/>
</dbReference>
<comment type="caution">
    <text evidence="18">The sequence shown here is derived from an EMBL/GenBank/DDBJ whole genome shotgun (WGS) entry which is preliminary data.</text>
</comment>
<dbReference type="InterPro" id="IPR001611">
    <property type="entry name" value="Leu-rich_rpt"/>
</dbReference>
<feature type="domain" description="Protein kinase" evidence="17">
    <location>
        <begin position="492"/>
        <end position="745"/>
    </location>
</feature>
<evidence type="ECO:0000256" key="2">
    <source>
        <dbReference type="ARBA" id="ARBA00022527"/>
    </source>
</evidence>
<dbReference type="InterPro" id="IPR032675">
    <property type="entry name" value="LRR_dom_sf"/>
</dbReference>
<evidence type="ECO:0000256" key="11">
    <source>
        <dbReference type="ARBA" id="ARBA00022989"/>
    </source>
</evidence>
<evidence type="ECO:0000256" key="14">
    <source>
        <dbReference type="PROSITE-ProRule" id="PRU10141"/>
    </source>
</evidence>
<proteinExistence type="predicted"/>
<organism evidence="18 19">
    <name type="scientific">Ceratodon purpureus</name>
    <name type="common">Fire moss</name>
    <name type="synonym">Dicranum purpureum</name>
    <dbReference type="NCBI Taxonomy" id="3225"/>
    <lineage>
        <taxon>Eukaryota</taxon>
        <taxon>Viridiplantae</taxon>
        <taxon>Streptophyta</taxon>
        <taxon>Embryophyta</taxon>
        <taxon>Bryophyta</taxon>
        <taxon>Bryophytina</taxon>
        <taxon>Bryopsida</taxon>
        <taxon>Dicranidae</taxon>
        <taxon>Pseudoditrichales</taxon>
        <taxon>Ditrichaceae</taxon>
        <taxon>Ceratodon</taxon>
    </lineage>
</organism>
<dbReference type="Gene3D" id="3.30.200.20">
    <property type="entry name" value="Phosphorylase Kinase, domain 1"/>
    <property type="match status" value="1"/>
</dbReference>
<dbReference type="PROSITE" id="PS00107">
    <property type="entry name" value="PROTEIN_KINASE_ATP"/>
    <property type="match status" value="1"/>
</dbReference>
<keyword evidence="5 15" id="KW-0812">Transmembrane</keyword>
<dbReference type="InterPro" id="IPR008271">
    <property type="entry name" value="Ser/Thr_kinase_AS"/>
</dbReference>
<keyword evidence="11 15" id="KW-1133">Transmembrane helix</keyword>
<keyword evidence="19" id="KW-1185">Reference proteome</keyword>
<evidence type="ECO:0000256" key="5">
    <source>
        <dbReference type="ARBA" id="ARBA00022692"/>
    </source>
</evidence>
<keyword evidence="6 16" id="KW-0732">Signal</keyword>
<dbReference type="Pfam" id="PF13855">
    <property type="entry name" value="LRR_8"/>
    <property type="match status" value="1"/>
</dbReference>
<evidence type="ECO:0000256" key="7">
    <source>
        <dbReference type="ARBA" id="ARBA00022737"/>
    </source>
</evidence>
<dbReference type="GO" id="GO:0004674">
    <property type="term" value="F:protein serine/threonine kinase activity"/>
    <property type="evidence" value="ECO:0007669"/>
    <property type="project" value="UniProtKB-KW"/>
</dbReference>
<dbReference type="PROSITE" id="PS50011">
    <property type="entry name" value="PROTEIN_KINASE_DOM"/>
    <property type="match status" value="1"/>
</dbReference>
<evidence type="ECO:0000256" key="3">
    <source>
        <dbReference type="ARBA" id="ARBA00022614"/>
    </source>
</evidence>
<dbReference type="InterPro" id="IPR011009">
    <property type="entry name" value="Kinase-like_dom_sf"/>
</dbReference>
<keyword evidence="4" id="KW-0808">Transferase</keyword>
<evidence type="ECO:0000256" key="4">
    <source>
        <dbReference type="ARBA" id="ARBA00022679"/>
    </source>
</evidence>
<sequence length="842" mass="93512">MGQRWKVLQRWSLWAVMVTLLFISPLPTTAVDTILYSEEQLEALQAIWAAWNKTTPDLGDNLAGWRSGSEEYPCGQNLLDPVAPNWRGVQCLDGNINCNETRDCNGYIIGLTLNNASISGILPPAIGNITTLTTLELTGNPNLTGPLPQEINDPYLSVLDLHDNGFNETLPDMPNLFTLLNVDLSGNQFVGKFPYPQIRTWTFLQSLKFARNHFNGSIPTDAFENMTQLDTLDLSVNELTGALPDLTKCKKLQSLDLSNNSFTGPLPDLTMLTPLRNLKLANTNLTGNFPFTSFINASIVNSRLSVLDLSGNHLTGSVTNWNGSDMISLEELYLDGNDIGGTLDIAQLIASGLIRTASTNESYGLRTLSIMNNGITDVKYPDGSIAGITTVMRLQGSPYCNKKEEDDGTRCFCEQFCSNQGSLSNKKVVIIAAVTSSLSILVIIAVVVAAYFYRTRRYKQYLLLQVQQKFEEFDVKPTIFPYNELRVATRDFHPDMKLGEGGYGAVFKGILPNNSVVAVKQLFVKNTQGIDDFLNEVVLITGMKHRNLVNLKGCCLREHQRLLIYEYVDNYDVDQVLLRGENKTTLSWAVRQNICLGVARGLHYLHSLAKPRIIHRDIKASNILLDKNFEPKIADFGLALLFPDEKSHIMTVHVAGTKGYLAPEYASLGQLSEKVDVFSFGVLCLEVLSGRRNIDETVPLDEIYLSQRAWKLHGESKLMDLVDPTLILRDDEKAEVQRLINIALLCSQDVADQRPTMAKVVAMLQHDTDSEVVVLNSGKKERQLDSLQLLGLGKEELTTVLETDEAETSAFNPCASRRGSVHRDGDLITVEGLIQLSETRAR</sequence>
<dbReference type="GO" id="GO:0016020">
    <property type="term" value="C:membrane"/>
    <property type="evidence" value="ECO:0007669"/>
    <property type="project" value="UniProtKB-SubCell"/>
</dbReference>
<keyword evidence="12 15" id="KW-0472">Membrane</keyword>
<evidence type="ECO:0000256" key="8">
    <source>
        <dbReference type="ARBA" id="ARBA00022741"/>
    </source>
</evidence>
<keyword evidence="13" id="KW-0325">Glycoprotein</keyword>
<name>A0A8T0GI28_CERPU</name>
<dbReference type="PROSITE" id="PS00108">
    <property type="entry name" value="PROTEIN_KINASE_ST"/>
    <property type="match status" value="1"/>
</dbReference>
<evidence type="ECO:0000256" key="12">
    <source>
        <dbReference type="ARBA" id="ARBA00023136"/>
    </source>
</evidence>
<evidence type="ECO:0000256" key="16">
    <source>
        <dbReference type="SAM" id="SignalP"/>
    </source>
</evidence>
<dbReference type="GO" id="GO:0005524">
    <property type="term" value="F:ATP binding"/>
    <property type="evidence" value="ECO:0007669"/>
    <property type="project" value="UniProtKB-UniRule"/>
</dbReference>
<dbReference type="Pfam" id="PF00069">
    <property type="entry name" value="Pkinase"/>
    <property type="match status" value="1"/>
</dbReference>
<dbReference type="FunFam" id="3.30.200.20:FF:000415">
    <property type="entry name" value="receptor-like serine/threonine-protein kinase NCRK"/>
    <property type="match status" value="1"/>
</dbReference>
<feature type="signal peptide" evidence="16">
    <location>
        <begin position="1"/>
        <end position="30"/>
    </location>
</feature>
<keyword evidence="3" id="KW-0433">Leucine-rich repeat</keyword>
<keyword evidence="7" id="KW-0677">Repeat</keyword>
<accession>A0A8T0GI28</accession>
<evidence type="ECO:0000256" key="10">
    <source>
        <dbReference type="ARBA" id="ARBA00022840"/>
    </source>
</evidence>
<feature type="chain" id="PRO_5035717927" description="Protein kinase domain-containing protein" evidence="16">
    <location>
        <begin position="31"/>
        <end position="842"/>
    </location>
</feature>
<dbReference type="InterPro" id="IPR017441">
    <property type="entry name" value="Protein_kinase_ATP_BS"/>
</dbReference>
<reference evidence="18 19" key="1">
    <citation type="submission" date="2020-06" db="EMBL/GenBank/DDBJ databases">
        <title>WGS assembly of Ceratodon purpureus strain R40.</title>
        <authorList>
            <person name="Carey S.B."/>
            <person name="Jenkins J."/>
            <person name="Shu S."/>
            <person name="Lovell J.T."/>
            <person name="Sreedasyam A."/>
            <person name="Maumus F."/>
            <person name="Tiley G.P."/>
            <person name="Fernandez-Pozo N."/>
            <person name="Barry K."/>
            <person name="Chen C."/>
            <person name="Wang M."/>
            <person name="Lipzen A."/>
            <person name="Daum C."/>
            <person name="Saski C.A."/>
            <person name="Payton A.C."/>
            <person name="Mcbreen J.C."/>
            <person name="Conrad R.E."/>
            <person name="Kollar L.M."/>
            <person name="Olsson S."/>
            <person name="Huttunen S."/>
            <person name="Landis J.B."/>
            <person name="Wickett N.J."/>
            <person name="Johnson M.G."/>
            <person name="Rensing S.A."/>
            <person name="Grimwood J."/>
            <person name="Schmutz J."/>
            <person name="Mcdaniel S.F."/>
        </authorList>
    </citation>
    <scope>NUCLEOTIDE SEQUENCE [LARGE SCALE GENOMIC DNA]</scope>
    <source>
        <strain evidence="18 19">R40</strain>
    </source>
</reference>
<dbReference type="Proteomes" id="UP000822688">
    <property type="component" value="Chromosome 11"/>
</dbReference>
<feature type="transmembrane region" description="Helical" evidence="15">
    <location>
        <begin position="428"/>
        <end position="453"/>
    </location>
</feature>
<dbReference type="InterPro" id="IPR000719">
    <property type="entry name" value="Prot_kinase_dom"/>
</dbReference>
<evidence type="ECO:0000256" key="1">
    <source>
        <dbReference type="ARBA" id="ARBA00004479"/>
    </source>
</evidence>
<keyword evidence="8 14" id="KW-0547">Nucleotide-binding</keyword>
<dbReference type="Gene3D" id="1.10.510.10">
    <property type="entry name" value="Transferase(Phosphotransferase) domain 1"/>
    <property type="match status" value="1"/>
</dbReference>
<evidence type="ECO:0000313" key="19">
    <source>
        <dbReference type="Proteomes" id="UP000822688"/>
    </source>
</evidence>
<keyword evidence="2" id="KW-0723">Serine/threonine-protein kinase</keyword>
<dbReference type="FunFam" id="3.80.10.10:FF:000041">
    <property type="entry name" value="LRR receptor-like serine/threonine-protein kinase ERECTA"/>
    <property type="match status" value="1"/>
</dbReference>
<dbReference type="AlphaFoldDB" id="A0A8T0GI28"/>
<evidence type="ECO:0000259" key="17">
    <source>
        <dbReference type="PROSITE" id="PS50011"/>
    </source>
</evidence>
<dbReference type="SUPFAM" id="SSF56112">
    <property type="entry name" value="Protein kinase-like (PK-like)"/>
    <property type="match status" value="1"/>
</dbReference>
<evidence type="ECO:0000256" key="9">
    <source>
        <dbReference type="ARBA" id="ARBA00022777"/>
    </source>
</evidence>
<dbReference type="SUPFAM" id="SSF52058">
    <property type="entry name" value="L domain-like"/>
    <property type="match status" value="1"/>
</dbReference>
<dbReference type="PROSITE" id="PS51450">
    <property type="entry name" value="LRR"/>
    <property type="match status" value="1"/>
</dbReference>
<dbReference type="SMART" id="SM00220">
    <property type="entry name" value="S_TKc"/>
    <property type="match status" value="1"/>
</dbReference>
<evidence type="ECO:0000313" key="18">
    <source>
        <dbReference type="EMBL" id="KAG0557799.1"/>
    </source>
</evidence>
<evidence type="ECO:0000256" key="15">
    <source>
        <dbReference type="SAM" id="Phobius"/>
    </source>
</evidence>